<evidence type="ECO:0000313" key="10">
    <source>
        <dbReference type="Proteomes" id="UP001623330"/>
    </source>
</evidence>
<evidence type="ECO:0000313" key="9">
    <source>
        <dbReference type="EMBL" id="KAL3233895.1"/>
    </source>
</evidence>
<protein>
    <submittedName>
        <fullName evidence="9">Membrane-anchored lipid-binding protein SIP3</fullName>
    </submittedName>
</protein>
<dbReference type="Pfam" id="PF00169">
    <property type="entry name" value="PH"/>
    <property type="match status" value="1"/>
</dbReference>
<evidence type="ECO:0000256" key="4">
    <source>
        <dbReference type="ARBA" id="ARBA00023136"/>
    </source>
</evidence>
<keyword evidence="4 6" id="KW-0472">Membrane</keyword>
<dbReference type="Gene3D" id="1.20.1270.60">
    <property type="entry name" value="Arfaptin homology (AH) domain/BAR domain"/>
    <property type="match status" value="1"/>
</dbReference>
<dbReference type="InterPro" id="IPR031968">
    <property type="entry name" value="VASt"/>
</dbReference>
<keyword evidence="2 6" id="KW-0812">Transmembrane</keyword>
<organism evidence="9 10">
    <name type="scientific">Nakaseomyces bracarensis</name>
    <dbReference type="NCBI Taxonomy" id="273131"/>
    <lineage>
        <taxon>Eukaryota</taxon>
        <taxon>Fungi</taxon>
        <taxon>Dikarya</taxon>
        <taxon>Ascomycota</taxon>
        <taxon>Saccharomycotina</taxon>
        <taxon>Saccharomycetes</taxon>
        <taxon>Saccharomycetales</taxon>
        <taxon>Saccharomycetaceae</taxon>
        <taxon>Nakaseomyces</taxon>
    </lineage>
</organism>
<dbReference type="SUPFAM" id="SSF103657">
    <property type="entry name" value="BAR/IMD domain-like"/>
    <property type="match status" value="1"/>
</dbReference>
<evidence type="ECO:0000256" key="3">
    <source>
        <dbReference type="ARBA" id="ARBA00022989"/>
    </source>
</evidence>
<accession>A0ABR4NYC5</accession>
<dbReference type="Pfam" id="PF16746">
    <property type="entry name" value="BAR_3"/>
    <property type="match status" value="1"/>
</dbReference>
<dbReference type="EMBL" id="JBEVYD010000004">
    <property type="protein sequence ID" value="KAL3233895.1"/>
    <property type="molecule type" value="Genomic_DNA"/>
</dbReference>
<reference evidence="9 10" key="1">
    <citation type="submission" date="2024-05" db="EMBL/GenBank/DDBJ databases">
        <title>Long read based assembly of the Candida bracarensis genome reveals expanded adhesin content.</title>
        <authorList>
            <person name="Marcet-Houben M."/>
            <person name="Ksiezopolska E."/>
            <person name="Gabaldon T."/>
        </authorList>
    </citation>
    <scope>NUCLEOTIDE SEQUENCE [LARGE SCALE GENOMIC DNA]</scope>
    <source>
        <strain evidence="9 10">CBM6</strain>
    </source>
</reference>
<dbReference type="SUPFAM" id="SSF50729">
    <property type="entry name" value="PH domain-like"/>
    <property type="match status" value="1"/>
</dbReference>
<name>A0ABR4NYC5_9SACH</name>
<feature type="domain" description="VASt" evidence="8">
    <location>
        <begin position="775"/>
        <end position="980"/>
    </location>
</feature>
<sequence>MPRHSEDNQKQQLRLISVAFKEASVDSPSFRATVNFFHTRIDIFEEWVEKTIAFYEQKYTHSFDDFYRMQNALLSQLLPSPSMLSTGLVSNQGFTPSLVNNFTYDYSDFSERIMKILKCSDLHHSTPLLELMSNAIDPYKTCRKNFDYFQSKYDSMLSTFQATNIRDINIDPANTKSDAMHLFALHKSYLEASLELVEAMYKLRLQIDKFLLDTMNNIKSDATFSFKDGSKPADLIPSMNEYMGDYSMWIQNAIDGARALENDIDNAKKQAYDYTIGHITPSDDIRDYDIKQIAANSLISNVNFYTNKTPEISGWLYMKTSVGMPSREIWVNRWCFLQNGIFGTLLLAPSKTYVEETDKFGVFLTSVRYKPEENRKFCFEIKIFKGRNSDSHDPNKNVTLVFQAKSLQDLKGWLNAFESSKKTISGYDHNSLAYDIAFRRFSPKYIEFAASTTTKIDQQITTFDEKTESLFQTYQCSFSEYEVLTIGEDKIYNFQTVMTPMSTKMTNLAFLASYTAYGNYSMNAVVANIWGTTNWSDYSLILSPVPTVNPEKPSKPASRCVSAHDKIIYPAYYPSSMKFYDVLFKNLFFSIDQRLTRIDEEFLLFKFDSFWCPNKKQKFSSLCYVTQNNLYSYINSIGFVCLTRVKLEELVSIEKDKTSRTLVRIHNISGLQLRIHVLFSDPEAVASKLQYLLEQKTAKTKTALPEIFAKFAGIDREIEIKTQKQKEAIDKAEDSVYDAKGNGIDAKVDTLEATFWNMTTANYELLTRRKNLEKSSTTFYRHHYDIPCKGLMHILFGDESQTFPRSLFLARKTGTRNVNWYWRKKNTDEDGNVVLTRDISFLLDITDNFLTTSKYYEKYGQELVVQQSIIKAIENKYYEIDQSPVLVKLPFSRIIKISSKYIISEGYDPEKHIESKLKMPYSGASLHVLYNIEFLDPKTGEAVKDLCFLERVYKDWVIHFSGSEFLLLRKSVRYYLEKMGRHGKVIKAMKLCGLIGISDEPPIEDEKIAAEAVTIPRRTKSPLSEEIGTDDKLDETEKKQPKQQYDVRYTFGILTKVLLKRFVYRIANVFFFLFRVLISAFIKSSSVVKSLNRGLLMMLFLSVIFNLYFSGRSTLNYWSVKTAEKKFQHYMQTSGKFTMQRSIKIDELDLLTEYLAVEQNNLAYNKFQEQLEQHDKSYRYKETRKEVAVKRNELLVELRILQNMERELVQGDYKKFLIEEVDRCRVAKREVPDIYNDDRKIQAYCTSCENELTRISRLLL</sequence>
<dbReference type="CDD" id="cd13280">
    <property type="entry name" value="PH_SIP3"/>
    <property type="match status" value="1"/>
</dbReference>
<evidence type="ECO:0000256" key="6">
    <source>
        <dbReference type="SAM" id="Phobius"/>
    </source>
</evidence>
<dbReference type="InterPro" id="IPR011993">
    <property type="entry name" value="PH-like_dom_sf"/>
</dbReference>
<dbReference type="Pfam" id="PF16016">
    <property type="entry name" value="VASt"/>
    <property type="match status" value="1"/>
</dbReference>
<evidence type="ECO:0000256" key="1">
    <source>
        <dbReference type="ARBA" id="ARBA00004586"/>
    </source>
</evidence>
<dbReference type="Gene3D" id="2.30.29.30">
    <property type="entry name" value="Pleckstrin-homology domain (PH domain)/Phosphotyrosine-binding domain (PTB)"/>
    <property type="match status" value="1"/>
</dbReference>
<feature type="transmembrane region" description="Helical" evidence="6">
    <location>
        <begin position="1062"/>
        <end position="1082"/>
    </location>
</feature>
<comment type="caution">
    <text evidence="9">The sequence shown here is derived from an EMBL/GenBank/DDBJ whole genome shotgun (WGS) entry which is preliminary data.</text>
</comment>
<dbReference type="Proteomes" id="UP001623330">
    <property type="component" value="Unassembled WGS sequence"/>
</dbReference>
<keyword evidence="3 6" id="KW-1133">Transmembrane helix</keyword>
<feature type="transmembrane region" description="Helical" evidence="6">
    <location>
        <begin position="1094"/>
        <end position="1111"/>
    </location>
</feature>
<evidence type="ECO:0000259" key="8">
    <source>
        <dbReference type="PROSITE" id="PS51778"/>
    </source>
</evidence>
<dbReference type="InterPro" id="IPR004148">
    <property type="entry name" value="BAR_dom"/>
</dbReference>
<dbReference type="InterPro" id="IPR027267">
    <property type="entry name" value="AH/BAR_dom_sf"/>
</dbReference>
<dbReference type="PROSITE" id="PS50003">
    <property type="entry name" value="PH_DOMAIN"/>
    <property type="match status" value="1"/>
</dbReference>
<dbReference type="PROSITE" id="PS51778">
    <property type="entry name" value="VAST"/>
    <property type="match status" value="1"/>
</dbReference>
<comment type="subcellular location">
    <subcellularLocation>
        <location evidence="5">Endomembrane system</location>
        <topology evidence="5">Single-pass membrane protein</topology>
    </subcellularLocation>
    <subcellularLocation>
        <location evidence="1">Endoplasmic reticulum membrane</location>
    </subcellularLocation>
</comment>
<dbReference type="CDD" id="cd07609">
    <property type="entry name" value="BAR_SIP3_fungi"/>
    <property type="match status" value="1"/>
</dbReference>
<dbReference type="PANTHER" id="PTHR14248">
    <property type="entry name" value="CYCLIN Y, ISOFORM A"/>
    <property type="match status" value="1"/>
</dbReference>
<evidence type="ECO:0000256" key="5">
    <source>
        <dbReference type="ARBA" id="ARBA00037847"/>
    </source>
</evidence>
<keyword evidence="10" id="KW-1185">Reference proteome</keyword>
<feature type="domain" description="PH" evidence="7">
    <location>
        <begin position="309"/>
        <end position="422"/>
    </location>
</feature>
<evidence type="ECO:0000259" key="7">
    <source>
        <dbReference type="PROSITE" id="PS50003"/>
    </source>
</evidence>
<gene>
    <name evidence="9" type="ORF">RNJ44_03935</name>
</gene>
<dbReference type="InterPro" id="IPR039463">
    <property type="entry name" value="Sip3/Lam1_BAR"/>
</dbReference>
<dbReference type="InterPro" id="IPR001849">
    <property type="entry name" value="PH_domain"/>
</dbReference>
<dbReference type="SMART" id="SM00233">
    <property type="entry name" value="PH"/>
    <property type="match status" value="1"/>
</dbReference>
<proteinExistence type="predicted"/>
<evidence type="ECO:0000256" key="2">
    <source>
        <dbReference type="ARBA" id="ARBA00022692"/>
    </source>
</evidence>
<dbReference type="InterPro" id="IPR042067">
    <property type="entry name" value="Sip3_PH"/>
</dbReference>